<dbReference type="AlphaFoldDB" id="A0A8I0FBI0"/>
<protein>
    <submittedName>
        <fullName evidence="1">Copper resistance protein B</fullName>
    </submittedName>
</protein>
<proteinExistence type="predicted"/>
<organism evidence="1 2">
    <name type="scientific">Acinetobacter baumannii</name>
    <dbReference type="NCBI Taxonomy" id="470"/>
    <lineage>
        <taxon>Bacteria</taxon>
        <taxon>Pseudomonadati</taxon>
        <taxon>Pseudomonadota</taxon>
        <taxon>Gammaproteobacteria</taxon>
        <taxon>Moraxellales</taxon>
        <taxon>Moraxellaceae</taxon>
        <taxon>Acinetobacter</taxon>
        <taxon>Acinetobacter calcoaceticus/baumannii complex</taxon>
    </lineage>
</organism>
<gene>
    <name evidence="1" type="ORF">IAG11_23500</name>
</gene>
<evidence type="ECO:0000313" key="2">
    <source>
        <dbReference type="Proteomes" id="UP000634608"/>
    </source>
</evidence>
<sequence>ITKRIRPFIDVAYQYEKGQKATSMQEATESEKGWKYGAGIELVF</sequence>
<dbReference type="EMBL" id="JACSVK010000766">
    <property type="protein sequence ID" value="MBD0222791.1"/>
    <property type="molecule type" value="Genomic_DNA"/>
</dbReference>
<evidence type="ECO:0000313" key="1">
    <source>
        <dbReference type="EMBL" id="MBD0222791.1"/>
    </source>
</evidence>
<feature type="non-terminal residue" evidence="1">
    <location>
        <position position="1"/>
    </location>
</feature>
<dbReference type="Proteomes" id="UP000634608">
    <property type="component" value="Unassembled WGS sequence"/>
</dbReference>
<reference evidence="1" key="1">
    <citation type="submission" date="2020-08" db="EMBL/GenBank/DDBJ databases">
        <title>Diversity of carbapenem-resistant Acinetobacter baumannii and bacteriophage-mediated spread of the Oxa23 carbapenemase.</title>
        <authorList>
            <person name="Abouelfetouh A."/>
            <person name="Mattock J."/>
            <person name="Turner D."/>
            <person name="Li E."/>
            <person name="Evans B.A."/>
        </authorList>
    </citation>
    <scope>NUCLEOTIDE SEQUENCE</scope>
    <source>
        <strain evidence="1">A86</strain>
    </source>
</reference>
<accession>A0A8I0FBI0</accession>
<comment type="caution">
    <text evidence="1">The sequence shown here is derived from an EMBL/GenBank/DDBJ whole genome shotgun (WGS) entry which is preliminary data.</text>
</comment>
<name>A0A8I0FBI0_ACIBA</name>